<dbReference type="SUPFAM" id="SSF89796">
    <property type="entry name" value="CoA-transferase family III (CaiB/BaiF)"/>
    <property type="match status" value="2"/>
</dbReference>
<reference evidence="3" key="1">
    <citation type="submission" date="2022-11" db="EMBL/GenBank/DDBJ databases">
        <title>Hoeflea poritis sp. nov., isolated from scleractinian coral Porites lutea.</title>
        <authorList>
            <person name="Zhang G."/>
            <person name="Wei Q."/>
            <person name="Cai L."/>
        </authorList>
    </citation>
    <scope>NUCLEOTIDE SEQUENCE</scope>
    <source>
        <strain evidence="3">E7-10</strain>
    </source>
</reference>
<dbReference type="InterPro" id="IPR003673">
    <property type="entry name" value="CoA-Trfase_fam_III"/>
</dbReference>
<dbReference type="Gene3D" id="3.40.50.10540">
    <property type="entry name" value="Crotonobetainyl-coa:carnitine coa-transferase, domain 1"/>
    <property type="match status" value="3"/>
</dbReference>
<sequence>MTEQRNSEGRPLAGVRVIDFGQYMAGPAAAMMLADLGAEVIHVDPPGGPRWQSPAAAMLNRGKSCVALDLKSGTGLAEARRLIASADVVIENFRPGVMARFGLDADTIDRSDLIYLSLPGFASTDPQRAGIRAWEAVIAAACGQYSDMGLNRVLMGIEPSFSPLPLASAYASVLGAASVVLALCRREKGGGGDVIEVPLASALMEGLAYNSQQVEDYPDRYKSNREKEIERRRAEGLPMDATYGQLQELLDPFYRNYMCADGRQIYVVSASHSVHPERVLKILGLWDRLVAEGLPRHYAYDDVADWPGEDGCSLSSYPLSQAWADRVSSLMKEAFLARPSFEWETIFGENGAPAAAQRTTQEWLSAEHPQKARLLIDVDDPDYGPMRQLGNLAWLAGDAETASKKAPRRLAEPEQIAAEPKPEPAAAPAGGGWLDGIRILDLTNVIAGPTIASTLARFGAEVISVDPVTPTMDPWNGIIFGMQAGRGKQSLLMDLKSEKGRQALDRLIGWADIVTVNATDRQLARLGLDPDRLQAAHPGVILCQLDCYGGSMRGPHSDFPGYDDLAQAVTGVMARFGGSLDTPEEHAHFGTIDVLGGFCGALAAAAALFQRARTGRGDVARASLCAAGQLIQAPFMFDFEGRPPFDEPSGRTIKGAGPLYRAYLAEDGWFFLAAFVDDIEALAIVDGLGAIRSASPQMRAATLEEIFAGRPVAHWIGQLRKADIGCHALDKMHAVRDAHLARESAGPADLKSGTFGFIRHDRHPSGRWVDLVAPNAIRPQRAAITVPGPMPKPGVDGHAILSGLGYSGDEIDAMIKEGVVARQWCDKYLPE</sequence>
<dbReference type="InterPro" id="IPR044855">
    <property type="entry name" value="CoA-Trfase_III_dom3_sf"/>
</dbReference>
<evidence type="ECO:0000256" key="2">
    <source>
        <dbReference type="SAM" id="MobiDB-lite"/>
    </source>
</evidence>
<dbReference type="Gene3D" id="3.30.1540.10">
    <property type="entry name" value="formyl-coa transferase, domain 3"/>
    <property type="match status" value="1"/>
</dbReference>
<dbReference type="EMBL" id="JAPJZH010000012">
    <property type="protein sequence ID" value="MDA4847274.1"/>
    <property type="molecule type" value="Genomic_DNA"/>
</dbReference>
<feature type="compositionally biased region" description="Low complexity" evidence="2">
    <location>
        <begin position="413"/>
        <end position="428"/>
    </location>
</feature>
<proteinExistence type="predicted"/>
<feature type="region of interest" description="Disordered" evidence="2">
    <location>
        <begin position="403"/>
        <end position="428"/>
    </location>
</feature>
<comment type="caution">
    <text evidence="3">The sequence shown here is derived from an EMBL/GenBank/DDBJ whole genome shotgun (WGS) entry which is preliminary data.</text>
</comment>
<dbReference type="InterPro" id="IPR023606">
    <property type="entry name" value="CoA-Trfase_III_dom_1_sf"/>
</dbReference>
<keyword evidence="1 3" id="KW-0808">Transferase</keyword>
<dbReference type="Pfam" id="PF02515">
    <property type="entry name" value="CoA_transf_3"/>
    <property type="match status" value="2"/>
</dbReference>
<evidence type="ECO:0000313" key="3">
    <source>
        <dbReference type="EMBL" id="MDA4847274.1"/>
    </source>
</evidence>
<evidence type="ECO:0000313" key="4">
    <source>
        <dbReference type="Proteomes" id="UP001148313"/>
    </source>
</evidence>
<accession>A0ABT4VRG1</accession>
<dbReference type="Proteomes" id="UP001148313">
    <property type="component" value="Unassembled WGS sequence"/>
</dbReference>
<dbReference type="GO" id="GO:0016740">
    <property type="term" value="F:transferase activity"/>
    <property type="evidence" value="ECO:0007669"/>
    <property type="project" value="UniProtKB-KW"/>
</dbReference>
<dbReference type="PANTHER" id="PTHR48228:SF6">
    <property type="entry name" value="L-CARNITINE COA-TRANSFERASE"/>
    <property type="match status" value="1"/>
</dbReference>
<organism evidence="3 4">
    <name type="scientific">Hoeflea poritis</name>
    <dbReference type="NCBI Taxonomy" id="2993659"/>
    <lineage>
        <taxon>Bacteria</taxon>
        <taxon>Pseudomonadati</taxon>
        <taxon>Pseudomonadota</taxon>
        <taxon>Alphaproteobacteria</taxon>
        <taxon>Hyphomicrobiales</taxon>
        <taxon>Rhizobiaceae</taxon>
        <taxon>Hoeflea</taxon>
    </lineage>
</organism>
<dbReference type="InterPro" id="IPR050509">
    <property type="entry name" value="CoA-transferase_III"/>
</dbReference>
<evidence type="ECO:0000256" key="1">
    <source>
        <dbReference type="ARBA" id="ARBA00022679"/>
    </source>
</evidence>
<gene>
    <name evidence="3" type="ORF">OOZ53_18080</name>
</gene>
<name>A0ABT4VRG1_9HYPH</name>
<dbReference type="RefSeq" id="WP_271091093.1">
    <property type="nucleotide sequence ID" value="NZ_JAPJZH010000012.1"/>
</dbReference>
<keyword evidence="4" id="KW-1185">Reference proteome</keyword>
<dbReference type="PANTHER" id="PTHR48228">
    <property type="entry name" value="SUCCINYL-COA--D-CITRAMALATE COA-TRANSFERASE"/>
    <property type="match status" value="1"/>
</dbReference>
<protein>
    <submittedName>
        <fullName evidence="3">CoA transferase</fullName>
    </submittedName>
</protein>